<feature type="transmembrane region" description="Helical" evidence="2">
    <location>
        <begin position="563"/>
        <end position="586"/>
    </location>
</feature>
<evidence type="ECO:0000313" key="5">
    <source>
        <dbReference type="Proteomes" id="UP001175261"/>
    </source>
</evidence>
<dbReference type="PANTHER" id="PTHR34502">
    <property type="entry name" value="DUF6594 DOMAIN-CONTAINING PROTEIN-RELATED"/>
    <property type="match status" value="1"/>
</dbReference>
<comment type="caution">
    <text evidence="4">The sequence shown here is derived from an EMBL/GenBank/DDBJ whole genome shotgun (WGS) entry which is preliminary data.</text>
</comment>
<feature type="compositionally biased region" description="Low complexity" evidence="1">
    <location>
        <begin position="222"/>
        <end position="235"/>
    </location>
</feature>
<dbReference type="Pfam" id="PF20237">
    <property type="entry name" value="DUF6594"/>
    <property type="match status" value="1"/>
</dbReference>
<name>A0AA39GCM2_SARSR</name>
<feature type="transmembrane region" description="Helical" evidence="2">
    <location>
        <begin position="538"/>
        <end position="556"/>
    </location>
</feature>
<dbReference type="AlphaFoldDB" id="A0AA39GCM2"/>
<feature type="compositionally biased region" description="Basic and acidic residues" evidence="1">
    <location>
        <begin position="267"/>
        <end position="282"/>
    </location>
</feature>
<feature type="compositionally biased region" description="Acidic residues" evidence="1">
    <location>
        <begin position="81"/>
        <end position="93"/>
    </location>
</feature>
<feature type="compositionally biased region" description="Basic and acidic residues" evidence="1">
    <location>
        <begin position="164"/>
        <end position="178"/>
    </location>
</feature>
<sequence length="614" mass="65496">MSEVIVLAQPPETTEMGRLVDASASGATSAPPDEASASEESRHEMPVEPTEPALPSETTAPHPTDAEEKAKVVPRPVTVEDVPEPEPEPEPEAADGPTLETQTREPAPSGEVHLTPKVSVLTATASPTPTEANTPLQLLPDLVASPALSEQPLASTVGSVPKSPQEKPGEARELHENPVSDVGPLGAPSALSFLDADSPPVTKEAIRQSTLNAARRGLPGAHDGSSSSYSHSSMGSAAYSSDVFSRAVPRAESLATWSPSGPYSLKAEGHPPVEHHTPEFHRPWTSPESRMPPPPMSHIEGSSTQPRFPAPSPFPFNEHVPSSGYQLLATKLAGDLGGMQIKPIYRRFEALNHRLLLSLQNEIQNLEEQLHGIDSADTQNRTYPGGIYPASLRHEAASGSELYWRKTEVLTQIGYRLHQYNKLLVSFRDTTDLPAPTIPDIQDYKAFLNQGNYIIADEARFLSATNDLISLDEAMLRGTDEFSEDLLTPMPRSTAEQEFPILIKSGAAGGEKVSTPAKPITPVESPEPALPPAAITRLALAIFIAVLVPIFTFTVIPDFAGRITVVALVASSVLSTLLQSGLIGLLAEDRGVLVMVLCVIVYGGVMAAAAATFH</sequence>
<accession>A0AA39GCM2</accession>
<organism evidence="4 5">
    <name type="scientific">Sarocladium strictum</name>
    <name type="common">Black bundle disease fungus</name>
    <name type="synonym">Acremonium strictum</name>
    <dbReference type="NCBI Taxonomy" id="5046"/>
    <lineage>
        <taxon>Eukaryota</taxon>
        <taxon>Fungi</taxon>
        <taxon>Dikarya</taxon>
        <taxon>Ascomycota</taxon>
        <taxon>Pezizomycotina</taxon>
        <taxon>Sordariomycetes</taxon>
        <taxon>Hypocreomycetidae</taxon>
        <taxon>Hypocreales</taxon>
        <taxon>Sarocladiaceae</taxon>
        <taxon>Sarocladium</taxon>
    </lineage>
</organism>
<keyword evidence="2" id="KW-0472">Membrane</keyword>
<gene>
    <name evidence="4" type="ORF">NLU13_8565</name>
</gene>
<evidence type="ECO:0000256" key="1">
    <source>
        <dbReference type="SAM" id="MobiDB-lite"/>
    </source>
</evidence>
<feature type="transmembrane region" description="Helical" evidence="2">
    <location>
        <begin position="592"/>
        <end position="613"/>
    </location>
</feature>
<evidence type="ECO:0000313" key="4">
    <source>
        <dbReference type="EMBL" id="KAK0384479.1"/>
    </source>
</evidence>
<feature type="region of interest" description="Disordered" evidence="1">
    <location>
        <begin position="255"/>
        <end position="316"/>
    </location>
</feature>
<dbReference type="EMBL" id="JAPDFR010000008">
    <property type="protein sequence ID" value="KAK0384479.1"/>
    <property type="molecule type" value="Genomic_DNA"/>
</dbReference>
<proteinExistence type="predicted"/>
<keyword evidence="2" id="KW-0812">Transmembrane</keyword>
<evidence type="ECO:0000259" key="3">
    <source>
        <dbReference type="Pfam" id="PF20237"/>
    </source>
</evidence>
<feature type="compositionally biased region" description="Polar residues" evidence="1">
    <location>
        <begin position="121"/>
        <end position="136"/>
    </location>
</feature>
<feature type="domain" description="DUF6594" evidence="3">
    <location>
        <begin position="325"/>
        <end position="606"/>
    </location>
</feature>
<evidence type="ECO:0000256" key="2">
    <source>
        <dbReference type="SAM" id="Phobius"/>
    </source>
</evidence>
<dbReference type="PANTHER" id="PTHR34502:SF6">
    <property type="entry name" value="DUF6594 DOMAIN-CONTAINING PROTEIN"/>
    <property type="match status" value="1"/>
</dbReference>
<feature type="region of interest" description="Disordered" evidence="1">
    <location>
        <begin position="1"/>
        <end position="235"/>
    </location>
</feature>
<dbReference type="Proteomes" id="UP001175261">
    <property type="component" value="Unassembled WGS sequence"/>
</dbReference>
<keyword evidence="2" id="KW-1133">Transmembrane helix</keyword>
<protein>
    <recommendedName>
        <fullName evidence="3">DUF6594 domain-containing protein</fullName>
    </recommendedName>
</protein>
<keyword evidence="5" id="KW-1185">Reference proteome</keyword>
<reference evidence="4" key="1">
    <citation type="submission" date="2022-10" db="EMBL/GenBank/DDBJ databases">
        <title>Determination and structural analysis of whole genome sequence of Sarocladium strictum F4-1.</title>
        <authorList>
            <person name="Hu L."/>
            <person name="Jiang Y."/>
        </authorList>
    </citation>
    <scope>NUCLEOTIDE SEQUENCE</scope>
    <source>
        <strain evidence="4">F4-1</strain>
    </source>
</reference>
<dbReference type="InterPro" id="IPR046529">
    <property type="entry name" value="DUF6594"/>
</dbReference>